<dbReference type="Gene3D" id="3.40.50.1980">
    <property type="entry name" value="Nitrogenase molybdenum iron protein domain"/>
    <property type="match status" value="3"/>
</dbReference>
<reference evidence="4 5" key="1">
    <citation type="submission" date="2017-06" db="EMBL/GenBank/DDBJ databases">
        <title>Isolation and characterization of a thermophilic and butanogenic Thermoanaerobacterium thermosaccharolyticum M5 capable of efficient degradation of hemicellulose.</title>
        <authorList>
            <person name="Xin F."/>
            <person name="Jiang Y."/>
        </authorList>
    </citation>
    <scope>NUCLEOTIDE SEQUENCE [LARGE SCALE GENOMIC DNA]</scope>
    <source>
        <strain evidence="4 5">M5</strain>
    </source>
</reference>
<accession>A0A231VH80</accession>
<proteinExistence type="inferred from homology"/>
<dbReference type="PANTHER" id="PTHR33712:SF7">
    <property type="entry name" value="LIGHT-INDEPENDENT PROTOCHLOROPHYLLIDE REDUCTASE SUBUNIT B"/>
    <property type="match status" value="1"/>
</dbReference>
<dbReference type="EMBL" id="NKHD01000027">
    <property type="protein sequence ID" value="OXT06986.1"/>
    <property type="molecule type" value="Genomic_DNA"/>
</dbReference>
<dbReference type="RefSeq" id="WP_094045832.1">
    <property type="nucleotide sequence ID" value="NZ_NKHD01000027.1"/>
</dbReference>
<evidence type="ECO:0000256" key="2">
    <source>
        <dbReference type="RuleBase" id="RU004021"/>
    </source>
</evidence>
<evidence type="ECO:0000259" key="3">
    <source>
        <dbReference type="Pfam" id="PF00148"/>
    </source>
</evidence>
<sequence>MYETYKSVNENPCNMCMPLGGIIAFRGIEKSMVLLHGSQGCATYMRRHIAEHYHEPIDVASSSLNEKGTVYGGEKNLIKALDNVIKVYNPNCIGILTTCLAETIGEDIDRIKSEYKISRNISIPIITAPTPGYGGTHSEGFVKTSYRIVEELSTDKERHDRINVIVPNISTADLREIKRLLELMKIPYILFPDYSDTLDSPLNFPYKKIPDGGTKISDIMSMGGSIATIEIGINYEETPGKYLQDRFNVPLYKVPIPIGLRNTDAFLKLLKEITGNPIPKSIEMERGRLLDGMIDSHKYNFEGRCTIFGDPEMVYSVFTTCMENGIHPLLIATGSKIQRLRELIASEDNPLNVDITIIDETDFSHILKLSEEKEVNIAIGPSDGKYLTEKGGIPLVRIGFPILDRVGGQRILSVGYTGTLNFLDMITNTLLENKYKTYRKDMYEKYYKAM</sequence>
<evidence type="ECO:0000313" key="4">
    <source>
        <dbReference type="EMBL" id="OXT06986.1"/>
    </source>
</evidence>
<dbReference type="Proteomes" id="UP000215301">
    <property type="component" value="Unassembled WGS sequence"/>
</dbReference>
<name>A0A231VH80_THETR</name>
<comment type="similarity">
    <text evidence="2">Belongs to the NifD/NifK/NifE/NifN family.</text>
</comment>
<dbReference type="InterPro" id="IPR000510">
    <property type="entry name" value="Nase/OxRdtase_comp1"/>
</dbReference>
<dbReference type="AlphaFoldDB" id="A0A231VH80"/>
<feature type="domain" description="Nitrogenase/oxidoreductase component 1" evidence="3">
    <location>
        <begin position="16"/>
        <end position="430"/>
    </location>
</feature>
<dbReference type="GO" id="GO:0016163">
    <property type="term" value="F:nitrogenase activity"/>
    <property type="evidence" value="ECO:0007669"/>
    <property type="project" value="InterPro"/>
</dbReference>
<dbReference type="PROSITE" id="PS00699">
    <property type="entry name" value="NITROGENASE_1_1"/>
    <property type="match status" value="1"/>
</dbReference>
<comment type="caution">
    <text evidence="4">The sequence shown here is derived from an EMBL/GenBank/DDBJ whole genome shotgun (WGS) entry which is preliminary data.</text>
</comment>
<dbReference type="InterPro" id="IPR050152">
    <property type="entry name" value="ChlB/BchB/BchZ"/>
</dbReference>
<dbReference type="Pfam" id="PF00148">
    <property type="entry name" value="Oxidored_nitro"/>
    <property type="match status" value="1"/>
</dbReference>
<evidence type="ECO:0000256" key="1">
    <source>
        <dbReference type="ARBA" id="ARBA00023231"/>
    </source>
</evidence>
<protein>
    <submittedName>
        <fullName evidence="4">Nitrogenase</fullName>
    </submittedName>
</protein>
<dbReference type="SUPFAM" id="SSF53807">
    <property type="entry name" value="Helical backbone' metal receptor"/>
    <property type="match status" value="1"/>
</dbReference>
<keyword evidence="1 2" id="KW-0535">Nitrogen fixation</keyword>
<dbReference type="InterPro" id="IPR000318">
    <property type="entry name" value="Nase_comp1_CS"/>
</dbReference>
<dbReference type="Gene3D" id="1.20.89.10">
    <property type="entry name" value="Nitrogenase Molybdenum-iron Protein, subunit B, domain 4"/>
    <property type="match status" value="1"/>
</dbReference>
<evidence type="ECO:0000313" key="5">
    <source>
        <dbReference type="Proteomes" id="UP000215301"/>
    </source>
</evidence>
<dbReference type="PANTHER" id="PTHR33712">
    <property type="entry name" value="LIGHT-INDEPENDENT PROTOCHLOROPHYLLIDE REDUCTASE SUBUNIT B"/>
    <property type="match status" value="1"/>
</dbReference>
<organism evidence="4 5">
    <name type="scientific">Thermoanaerobacterium thermosaccharolyticum</name>
    <name type="common">Clostridium thermosaccharolyticum</name>
    <dbReference type="NCBI Taxonomy" id="1517"/>
    <lineage>
        <taxon>Bacteria</taxon>
        <taxon>Bacillati</taxon>
        <taxon>Bacillota</taxon>
        <taxon>Clostridia</taxon>
        <taxon>Thermoanaerobacterales</taxon>
        <taxon>Thermoanaerobacteraceae</taxon>
        <taxon>Thermoanaerobacterium</taxon>
    </lineage>
</organism>
<gene>
    <name evidence="4" type="ORF">CE561_09700</name>
</gene>